<dbReference type="Proteomes" id="UP000005267">
    <property type="component" value="Chromosome"/>
</dbReference>
<dbReference type="EMBL" id="CP003555">
    <property type="protein sequence ID" value="AFK63791.1"/>
    <property type="molecule type" value="Genomic_DNA"/>
</dbReference>
<reference evidence="1 2" key="1">
    <citation type="journal article" date="2011" name="J. Bacteriol.">
        <title>Whole-genome shotgun sequencing of the sulfur-oxidizing chemoautotroph Tetrathiobacter kashmirensis.</title>
        <authorList>
            <person name="Ghosh W."/>
            <person name="George A."/>
            <person name="Agarwal A."/>
            <person name="Raj P."/>
            <person name="Alam M."/>
            <person name="Pyne P."/>
            <person name="Das Gupta S.K."/>
        </authorList>
    </citation>
    <scope>NUCLEOTIDE SEQUENCE [LARGE SCALE GENOMIC DNA]</scope>
    <source>
        <strain evidence="1 2">WT001</strain>
    </source>
</reference>
<proteinExistence type="predicted"/>
<keyword evidence="2" id="KW-1185">Reference proteome</keyword>
<evidence type="ECO:0000313" key="1">
    <source>
        <dbReference type="EMBL" id="AFK63791.1"/>
    </source>
</evidence>
<dbReference type="HOGENOM" id="CLU_2406752_0_0_4"/>
<gene>
    <name evidence="1" type="ordered locus">TKWG_20095</name>
</gene>
<dbReference type="RefSeq" id="WP_014751882.1">
    <property type="nucleotide sequence ID" value="NC_017964.1"/>
</dbReference>
<dbReference type="STRING" id="1036672.TKWG_20095"/>
<reference evidence="2" key="2">
    <citation type="journal article" date="2013" name="PLoS ONE">
        <title>Genome implosion elicits host-confinement in Alcaligenaceae: evidence from the comparative genomics of Tetrathiobacter kashmirensis, a pathogen in the making.</title>
        <authorList>
            <person name="Ghosh W."/>
            <person name="Alam M."/>
            <person name="Roy C."/>
            <person name="Pyne P."/>
            <person name="George A."/>
            <person name="Chakraborty R."/>
            <person name="Majumder S."/>
            <person name="Agarwal A."/>
            <person name="Chakraborty S."/>
            <person name="Majumdar S."/>
            <person name="Gupta S.K."/>
        </authorList>
    </citation>
    <scope>NUCLEOTIDE SEQUENCE [LARGE SCALE GENOMIC DNA]</scope>
    <source>
        <strain evidence="2">WT001</strain>
    </source>
</reference>
<name>I3UFK3_ADVKW</name>
<dbReference type="AlphaFoldDB" id="I3UFK3"/>
<evidence type="ECO:0000313" key="2">
    <source>
        <dbReference type="Proteomes" id="UP000005267"/>
    </source>
</evidence>
<dbReference type="OrthoDB" id="8536790at2"/>
<accession>I3UFK3</accession>
<protein>
    <submittedName>
        <fullName evidence="1">Uncharacterized protein</fullName>
    </submittedName>
</protein>
<sequence length="92" mass="10455">MAYHLFSQKIQPTGKSFHSVAAVYFSLLTIKTGQRGTNSTQHTGNVLLIRGAYMWILMLRLQAWRLVGTHNQVGFLPTLFPEEPTRVLQVIK</sequence>
<dbReference type="KEGG" id="aka:TKWG_20095"/>
<organism evidence="1 2">
    <name type="scientific">Advenella kashmirensis (strain DSM 17095 / LMG 22695 / WT001)</name>
    <name type="common">Tetrathiobacter kashmirensis</name>
    <dbReference type="NCBI Taxonomy" id="1036672"/>
    <lineage>
        <taxon>Bacteria</taxon>
        <taxon>Pseudomonadati</taxon>
        <taxon>Pseudomonadota</taxon>
        <taxon>Betaproteobacteria</taxon>
        <taxon>Burkholderiales</taxon>
        <taxon>Alcaligenaceae</taxon>
    </lineage>
</organism>